<reference evidence="1" key="1">
    <citation type="submission" date="2020-09" db="EMBL/GenBank/DDBJ databases">
        <title>Genome-Enabled Discovery of Anthraquinone Biosynthesis in Senna tora.</title>
        <authorList>
            <person name="Kang S.-H."/>
            <person name="Pandey R.P."/>
            <person name="Lee C.-M."/>
            <person name="Sim J.-S."/>
            <person name="Jeong J.-T."/>
            <person name="Choi B.-S."/>
            <person name="Jung M."/>
            <person name="Ginzburg D."/>
            <person name="Zhao K."/>
            <person name="Won S.Y."/>
            <person name="Oh T.-J."/>
            <person name="Yu Y."/>
            <person name="Kim N.-H."/>
            <person name="Lee O.R."/>
            <person name="Lee T.-H."/>
            <person name="Bashyal P."/>
            <person name="Kim T.-S."/>
            <person name="Lee W.-H."/>
            <person name="Kawkins C."/>
            <person name="Kim C.-K."/>
            <person name="Kim J.S."/>
            <person name="Ahn B.O."/>
            <person name="Rhee S.Y."/>
            <person name="Sohng J.K."/>
        </authorList>
    </citation>
    <scope>NUCLEOTIDE SEQUENCE</scope>
    <source>
        <tissue evidence="1">Leaf</tissue>
    </source>
</reference>
<accession>A0A834SD76</accession>
<proteinExistence type="predicted"/>
<name>A0A834SD76_9FABA</name>
<dbReference type="Proteomes" id="UP000634136">
    <property type="component" value="Unassembled WGS sequence"/>
</dbReference>
<evidence type="ECO:0000313" key="2">
    <source>
        <dbReference type="Proteomes" id="UP000634136"/>
    </source>
</evidence>
<evidence type="ECO:0000313" key="1">
    <source>
        <dbReference type="EMBL" id="KAF7801970.1"/>
    </source>
</evidence>
<comment type="caution">
    <text evidence="1">The sequence shown here is derived from an EMBL/GenBank/DDBJ whole genome shotgun (WGS) entry which is preliminary data.</text>
</comment>
<organism evidence="1 2">
    <name type="scientific">Senna tora</name>
    <dbReference type="NCBI Taxonomy" id="362788"/>
    <lineage>
        <taxon>Eukaryota</taxon>
        <taxon>Viridiplantae</taxon>
        <taxon>Streptophyta</taxon>
        <taxon>Embryophyta</taxon>
        <taxon>Tracheophyta</taxon>
        <taxon>Spermatophyta</taxon>
        <taxon>Magnoliopsida</taxon>
        <taxon>eudicotyledons</taxon>
        <taxon>Gunneridae</taxon>
        <taxon>Pentapetalae</taxon>
        <taxon>rosids</taxon>
        <taxon>fabids</taxon>
        <taxon>Fabales</taxon>
        <taxon>Fabaceae</taxon>
        <taxon>Caesalpinioideae</taxon>
        <taxon>Cassia clade</taxon>
        <taxon>Senna</taxon>
    </lineage>
</organism>
<gene>
    <name evidence="1" type="ORF">G2W53_041081</name>
</gene>
<sequence>MGSPPVRGPYTLTILSISKSEVWHVHAFDEFLPTKIPHRRTTYGV</sequence>
<protein>
    <submittedName>
        <fullName evidence="1">Uncharacterized protein</fullName>
    </submittedName>
</protein>
<keyword evidence="2" id="KW-1185">Reference proteome</keyword>
<dbReference type="EMBL" id="JAAIUW010000013">
    <property type="protein sequence ID" value="KAF7801970.1"/>
    <property type="molecule type" value="Genomic_DNA"/>
</dbReference>
<dbReference type="AlphaFoldDB" id="A0A834SD76"/>